<protein>
    <submittedName>
        <fullName evidence="1">Uncharacterized protein</fullName>
    </submittedName>
</protein>
<dbReference type="RefSeq" id="WP_229488024.1">
    <property type="nucleotide sequence ID" value="NZ_JAIVFQ010000051.1"/>
</dbReference>
<dbReference type="Proteomes" id="UP001199525">
    <property type="component" value="Unassembled WGS sequence"/>
</dbReference>
<comment type="caution">
    <text evidence="1">The sequence shown here is derived from an EMBL/GenBank/DDBJ whole genome shotgun (WGS) entry which is preliminary data.</text>
</comment>
<evidence type="ECO:0000313" key="2">
    <source>
        <dbReference type="Proteomes" id="UP001199525"/>
    </source>
</evidence>
<reference evidence="1 2" key="1">
    <citation type="journal article" date="2021" name="Microorganisms">
        <title>Genome Evolution of Filamentous Cyanobacterium Nostoc Species: From Facultative Symbiosis to Free Living.</title>
        <authorList>
            <person name="Huo D."/>
            <person name="Li H."/>
            <person name="Cai F."/>
            <person name="Guo X."/>
            <person name="Qiao Z."/>
            <person name="Wang W."/>
            <person name="Yu G."/>
            <person name="Li R."/>
        </authorList>
    </citation>
    <scope>NUCLEOTIDE SEQUENCE [LARGE SCALE GENOMIC DNA]</scope>
    <source>
        <strain evidence="1 2">CHAB 5714</strain>
    </source>
</reference>
<accession>A0ABS8IFB4</accession>
<proteinExistence type="predicted"/>
<keyword evidence="2" id="KW-1185">Reference proteome</keyword>
<dbReference type="EMBL" id="JAIVFQ010000051">
    <property type="protein sequence ID" value="MCC5602458.1"/>
    <property type="molecule type" value="Genomic_DNA"/>
</dbReference>
<sequence length="91" mass="10340">MNKSDIHILCFSNENAHKINLWIKRKLLNLGENLAVGDIVLFYNNINVDNHDPFAPITSIYNGDFGEISTIFEASKQEIKIKNTSVTLSFQ</sequence>
<organism evidence="1 2">
    <name type="scientific">Nostoc favosum CHAB5714</name>
    <dbReference type="NCBI Taxonomy" id="2780399"/>
    <lineage>
        <taxon>Bacteria</taxon>
        <taxon>Bacillati</taxon>
        <taxon>Cyanobacteriota</taxon>
        <taxon>Cyanophyceae</taxon>
        <taxon>Nostocales</taxon>
        <taxon>Nostocaceae</taxon>
        <taxon>Nostoc</taxon>
        <taxon>Nostoc favosum</taxon>
    </lineage>
</organism>
<gene>
    <name evidence="1" type="ORF">LC586_25530</name>
</gene>
<evidence type="ECO:0000313" key="1">
    <source>
        <dbReference type="EMBL" id="MCC5602458.1"/>
    </source>
</evidence>
<name>A0ABS8IFB4_9NOSO</name>